<dbReference type="SUPFAM" id="SSF47384">
    <property type="entry name" value="Homodimeric domain of signal transducing histidine kinase"/>
    <property type="match status" value="1"/>
</dbReference>
<dbReference type="PROSITE" id="PS50885">
    <property type="entry name" value="HAMP"/>
    <property type="match status" value="1"/>
</dbReference>
<reference evidence="14 15" key="1">
    <citation type="submission" date="2020-08" db="EMBL/GenBank/DDBJ databases">
        <title>Genome public.</title>
        <authorList>
            <person name="Liu C."/>
            <person name="Sun Q."/>
        </authorList>
    </citation>
    <scope>NUCLEOTIDE SEQUENCE [LARGE SCALE GENOMIC DNA]</scope>
    <source>
        <strain evidence="14 15">NSJ-6</strain>
    </source>
</reference>
<evidence type="ECO:0000256" key="7">
    <source>
        <dbReference type="ARBA" id="ARBA00022777"/>
    </source>
</evidence>
<feature type="domain" description="Histidine kinase" evidence="12">
    <location>
        <begin position="259"/>
        <end position="473"/>
    </location>
</feature>
<evidence type="ECO:0000256" key="6">
    <source>
        <dbReference type="ARBA" id="ARBA00022692"/>
    </source>
</evidence>
<dbReference type="InterPro" id="IPR003661">
    <property type="entry name" value="HisK_dim/P_dom"/>
</dbReference>
<feature type="transmembrane region" description="Helical" evidence="11">
    <location>
        <begin position="6"/>
        <end position="26"/>
    </location>
</feature>
<dbReference type="InterPro" id="IPR003594">
    <property type="entry name" value="HATPase_dom"/>
</dbReference>
<evidence type="ECO:0000256" key="11">
    <source>
        <dbReference type="SAM" id="Phobius"/>
    </source>
</evidence>
<dbReference type="CDD" id="cd00082">
    <property type="entry name" value="HisKA"/>
    <property type="match status" value="1"/>
</dbReference>
<evidence type="ECO:0000256" key="10">
    <source>
        <dbReference type="ARBA" id="ARBA00023136"/>
    </source>
</evidence>
<sequence length="478" mass="54868">MLTIKHKFGIVLSLIFIISIIVFNSFMDKFFYQRFKIYVSEDMKENYTVSFKNLEDYILINDIERDSILDEDLIDSVMKFIVDRVYCQGVIFDFDGKVLSTGITSENEIDIELLTKLPSSFELAIDNKTVLDIEKKNAKVYGKLSYCIYGKDYKPIGILVLIKDYSGEYSRNIANKNLINISVAILFIIIFIAVYLLSSRMIKPIVILKDKVSEISKGRYPDKLPVKSKYEIGVLVQSFNTMSEKLRLKDEQEKAIFRNITHELKTPLASISGYAQILRDNEVKEEFKNKALNRIVSESNRMHELVVTLLNISKQSSDLEEYSFEKVNIKEIIDDSISINLPEIKDKGLEIIKEYDDAMVNGNNQYLTILFRNLINNGIKYCYKNTKVVINLNSEGSEVIFSILTEGKEIPENMKEKIFDPFIKVEKGGFSSKTSHGLGLYICKNIVEVHNGCIQLEVNDNISEFIVKLPSFNTLETT</sequence>
<dbReference type="SMART" id="SM00388">
    <property type="entry name" value="HisKA"/>
    <property type="match status" value="1"/>
</dbReference>
<comment type="catalytic activity">
    <reaction evidence="1">
        <text>ATP + protein L-histidine = ADP + protein N-phospho-L-histidine.</text>
        <dbReference type="EC" id="2.7.13.3"/>
    </reaction>
</comment>
<feature type="domain" description="HAMP" evidence="13">
    <location>
        <begin position="199"/>
        <end position="251"/>
    </location>
</feature>
<dbReference type="SMART" id="SM00304">
    <property type="entry name" value="HAMP"/>
    <property type="match status" value="1"/>
</dbReference>
<keyword evidence="8 11" id="KW-1133">Transmembrane helix</keyword>
<accession>A0ABR7DG81</accession>
<dbReference type="Gene3D" id="6.10.340.10">
    <property type="match status" value="1"/>
</dbReference>
<dbReference type="EMBL" id="JACOOO010000038">
    <property type="protein sequence ID" value="MBC5630436.1"/>
    <property type="molecule type" value="Genomic_DNA"/>
</dbReference>
<keyword evidence="6 11" id="KW-0812">Transmembrane</keyword>
<comment type="caution">
    <text evidence="14">The sequence shown here is derived from an EMBL/GenBank/DDBJ whole genome shotgun (WGS) entry which is preliminary data.</text>
</comment>
<evidence type="ECO:0000256" key="2">
    <source>
        <dbReference type="ARBA" id="ARBA00004141"/>
    </source>
</evidence>
<dbReference type="InterPro" id="IPR050398">
    <property type="entry name" value="HssS/ArlS-like"/>
</dbReference>
<dbReference type="PANTHER" id="PTHR45528:SF10">
    <property type="entry name" value="METHYL-ACCEPTING CHEMOTAXIS PROTEIN"/>
    <property type="match status" value="1"/>
</dbReference>
<keyword evidence="7 14" id="KW-0418">Kinase</keyword>
<gene>
    <name evidence="14" type="ORF">H8S20_16375</name>
</gene>
<evidence type="ECO:0000256" key="5">
    <source>
        <dbReference type="ARBA" id="ARBA00022679"/>
    </source>
</evidence>
<dbReference type="Pfam" id="PF00512">
    <property type="entry name" value="HisKA"/>
    <property type="match status" value="1"/>
</dbReference>
<protein>
    <recommendedName>
        <fullName evidence="3">histidine kinase</fullName>
        <ecNumber evidence="3">2.7.13.3</ecNumber>
    </recommendedName>
</protein>
<dbReference type="InterPro" id="IPR036890">
    <property type="entry name" value="HATPase_C_sf"/>
</dbReference>
<keyword evidence="10 11" id="KW-0472">Membrane</keyword>
<evidence type="ECO:0000259" key="12">
    <source>
        <dbReference type="PROSITE" id="PS50109"/>
    </source>
</evidence>
<feature type="transmembrane region" description="Helical" evidence="11">
    <location>
        <begin position="178"/>
        <end position="197"/>
    </location>
</feature>
<proteinExistence type="predicted"/>
<evidence type="ECO:0000256" key="4">
    <source>
        <dbReference type="ARBA" id="ARBA00022553"/>
    </source>
</evidence>
<dbReference type="InterPro" id="IPR003660">
    <property type="entry name" value="HAMP_dom"/>
</dbReference>
<evidence type="ECO:0000256" key="9">
    <source>
        <dbReference type="ARBA" id="ARBA00023012"/>
    </source>
</evidence>
<organism evidence="14 15">
    <name type="scientific">Clostridium hominis</name>
    <dbReference type="NCBI Taxonomy" id="2763036"/>
    <lineage>
        <taxon>Bacteria</taxon>
        <taxon>Bacillati</taxon>
        <taxon>Bacillota</taxon>
        <taxon>Clostridia</taxon>
        <taxon>Eubacteriales</taxon>
        <taxon>Clostridiaceae</taxon>
        <taxon>Clostridium</taxon>
    </lineage>
</organism>
<keyword evidence="15" id="KW-1185">Reference proteome</keyword>
<dbReference type="GO" id="GO:0016301">
    <property type="term" value="F:kinase activity"/>
    <property type="evidence" value="ECO:0007669"/>
    <property type="project" value="UniProtKB-KW"/>
</dbReference>
<dbReference type="Proteomes" id="UP000596929">
    <property type="component" value="Unassembled WGS sequence"/>
</dbReference>
<dbReference type="PANTHER" id="PTHR45528">
    <property type="entry name" value="SENSOR HISTIDINE KINASE CPXA"/>
    <property type="match status" value="1"/>
</dbReference>
<dbReference type="SUPFAM" id="SSF158472">
    <property type="entry name" value="HAMP domain-like"/>
    <property type="match status" value="1"/>
</dbReference>
<dbReference type="InterPro" id="IPR004358">
    <property type="entry name" value="Sig_transdc_His_kin-like_C"/>
</dbReference>
<dbReference type="PRINTS" id="PR00344">
    <property type="entry name" value="BCTRLSENSOR"/>
</dbReference>
<evidence type="ECO:0000256" key="3">
    <source>
        <dbReference type="ARBA" id="ARBA00012438"/>
    </source>
</evidence>
<evidence type="ECO:0000313" key="14">
    <source>
        <dbReference type="EMBL" id="MBC5630436.1"/>
    </source>
</evidence>
<keyword evidence="4" id="KW-0597">Phosphoprotein</keyword>
<dbReference type="EC" id="2.7.13.3" evidence="3"/>
<dbReference type="RefSeq" id="WP_186860770.1">
    <property type="nucleotide sequence ID" value="NZ_JACOOO010000038.1"/>
</dbReference>
<dbReference type="InterPro" id="IPR005467">
    <property type="entry name" value="His_kinase_dom"/>
</dbReference>
<dbReference type="PROSITE" id="PS50109">
    <property type="entry name" value="HIS_KIN"/>
    <property type="match status" value="1"/>
</dbReference>
<dbReference type="SMART" id="SM00387">
    <property type="entry name" value="HATPase_c"/>
    <property type="match status" value="1"/>
</dbReference>
<evidence type="ECO:0000256" key="8">
    <source>
        <dbReference type="ARBA" id="ARBA00022989"/>
    </source>
</evidence>
<dbReference type="CDD" id="cd06225">
    <property type="entry name" value="HAMP"/>
    <property type="match status" value="1"/>
</dbReference>
<keyword evidence="9" id="KW-0902">Two-component regulatory system</keyword>
<evidence type="ECO:0000259" key="13">
    <source>
        <dbReference type="PROSITE" id="PS50885"/>
    </source>
</evidence>
<dbReference type="Pfam" id="PF02518">
    <property type="entry name" value="HATPase_c"/>
    <property type="match status" value="1"/>
</dbReference>
<dbReference type="Gene3D" id="1.10.287.130">
    <property type="match status" value="1"/>
</dbReference>
<evidence type="ECO:0000313" key="15">
    <source>
        <dbReference type="Proteomes" id="UP000596929"/>
    </source>
</evidence>
<keyword evidence="5" id="KW-0808">Transferase</keyword>
<dbReference type="SUPFAM" id="SSF55874">
    <property type="entry name" value="ATPase domain of HSP90 chaperone/DNA topoisomerase II/histidine kinase"/>
    <property type="match status" value="1"/>
</dbReference>
<name>A0ABR7DG81_9CLOT</name>
<dbReference type="InterPro" id="IPR036097">
    <property type="entry name" value="HisK_dim/P_sf"/>
</dbReference>
<dbReference type="Pfam" id="PF00672">
    <property type="entry name" value="HAMP"/>
    <property type="match status" value="1"/>
</dbReference>
<dbReference type="Gene3D" id="3.30.565.10">
    <property type="entry name" value="Histidine kinase-like ATPase, C-terminal domain"/>
    <property type="match status" value="1"/>
</dbReference>
<evidence type="ECO:0000256" key="1">
    <source>
        <dbReference type="ARBA" id="ARBA00000085"/>
    </source>
</evidence>
<comment type="subcellular location">
    <subcellularLocation>
        <location evidence="2">Membrane</location>
        <topology evidence="2">Multi-pass membrane protein</topology>
    </subcellularLocation>
</comment>